<accession>A0A4Z2EFI4</accession>
<keyword evidence="3" id="KW-1185">Reference proteome</keyword>
<dbReference type="EMBL" id="SRLO01008944">
    <property type="protein sequence ID" value="TNN27072.1"/>
    <property type="molecule type" value="Genomic_DNA"/>
</dbReference>
<proteinExistence type="predicted"/>
<sequence length="75" mass="7290">MGHGELGAAGAATPAPLVRLGRPQLPVSASADPNSPCPVAATTPQGVGGGQGGDSCSPCPPRPPPTPHVPLYTML</sequence>
<reference evidence="2 3" key="1">
    <citation type="submission" date="2019-03" db="EMBL/GenBank/DDBJ databases">
        <title>First draft genome of Liparis tanakae, snailfish: a comprehensive survey of snailfish specific genes.</title>
        <authorList>
            <person name="Kim W."/>
            <person name="Song I."/>
            <person name="Jeong J.-H."/>
            <person name="Kim D."/>
            <person name="Kim S."/>
            <person name="Ryu S."/>
            <person name="Song J.Y."/>
            <person name="Lee S.K."/>
        </authorList>
    </citation>
    <scope>NUCLEOTIDE SEQUENCE [LARGE SCALE GENOMIC DNA]</scope>
    <source>
        <tissue evidence="2">Muscle</tissue>
    </source>
</reference>
<organism evidence="2 3">
    <name type="scientific">Liparis tanakae</name>
    <name type="common">Tanaka's snailfish</name>
    <dbReference type="NCBI Taxonomy" id="230148"/>
    <lineage>
        <taxon>Eukaryota</taxon>
        <taxon>Metazoa</taxon>
        <taxon>Chordata</taxon>
        <taxon>Craniata</taxon>
        <taxon>Vertebrata</taxon>
        <taxon>Euteleostomi</taxon>
        <taxon>Actinopterygii</taxon>
        <taxon>Neopterygii</taxon>
        <taxon>Teleostei</taxon>
        <taxon>Neoteleostei</taxon>
        <taxon>Acanthomorphata</taxon>
        <taxon>Eupercaria</taxon>
        <taxon>Perciformes</taxon>
        <taxon>Cottioidei</taxon>
        <taxon>Cottales</taxon>
        <taxon>Liparidae</taxon>
        <taxon>Liparis</taxon>
    </lineage>
</organism>
<name>A0A4Z2EFI4_9TELE</name>
<evidence type="ECO:0000313" key="3">
    <source>
        <dbReference type="Proteomes" id="UP000314294"/>
    </source>
</evidence>
<protein>
    <submittedName>
        <fullName evidence="2">Uncharacterized protein</fullName>
    </submittedName>
</protein>
<dbReference type="Proteomes" id="UP000314294">
    <property type="component" value="Unassembled WGS sequence"/>
</dbReference>
<evidence type="ECO:0000313" key="2">
    <source>
        <dbReference type="EMBL" id="TNN27072.1"/>
    </source>
</evidence>
<gene>
    <name evidence="2" type="ORF">EYF80_062786</name>
</gene>
<evidence type="ECO:0000256" key="1">
    <source>
        <dbReference type="SAM" id="MobiDB-lite"/>
    </source>
</evidence>
<feature type="region of interest" description="Disordered" evidence="1">
    <location>
        <begin position="25"/>
        <end position="75"/>
    </location>
</feature>
<dbReference type="AlphaFoldDB" id="A0A4Z2EFI4"/>
<feature type="compositionally biased region" description="Pro residues" evidence="1">
    <location>
        <begin position="58"/>
        <end position="68"/>
    </location>
</feature>
<comment type="caution">
    <text evidence="2">The sequence shown here is derived from an EMBL/GenBank/DDBJ whole genome shotgun (WGS) entry which is preliminary data.</text>
</comment>